<evidence type="ECO:0000256" key="1">
    <source>
        <dbReference type="SAM" id="MobiDB-lite"/>
    </source>
</evidence>
<evidence type="ECO:0000313" key="3">
    <source>
        <dbReference type="Proteomes" id="UP000267430"/>
    </source>
</evidence>
<feature type="region of interest" description="Disordered" evidence="1">
    <location>
        <begin position="40"/>
        <end position="62"/>
    </location>
</feature>
<dbReference type="EMBL" id="RYZZ01000007">
    <property type="protein sequence ID" value="RUQ29981.1"/>
    <property type="molecule type" value="Genomic_DNA"/>
</dbReference>
<protein>
    <submittedName>
        <fullName evidence="2">Uncharacterized protein</fullName>
    </submittedName>
</protein>
<dbReference type="Proteomes" id="UP000267430">
    <property type="component" value="Unassembled WGS sequence"/>
</dbReference>
<gene>
    <name evidence="2" type="ORF">ELQ35_06385</name>
</gene>
<proteinExistence type="predicted"/>
<dbReference type="RefSeq" id="WP_126864002.1">
    <property type="nucleotide sequence ID" value="NZ_JAUSTX010000001.1"/>
</dbReference>
<sequence length="62" mass="7141">MEIEIEPSLAIAEADDIRLEDKIIAEKGIAEVSIEFDEDDGVKQWKPQKDEDLLEEKKAREK</sequence>
<accession>A0A433HNS7</accession>
<keyword evidence="3" id="KW-1185">Reference proteome</keyword>
<comment type="caution">
    <text evidence="2">The sequence shown here is derived from an EMBL/GenBank/DDBJ whole genome shotgun (WGS) entry which is preliminary data.</text>
</comment>
<dbReference type="AlphaFoldDB" id="A0A433HNS7"/>
<dbReference type="OrthoDB" id="9806522at2"/>
<evidence type="ECO:0000313" key="2">
    <source>
        <dbReference type="EMBL" id="RUQ29981.1"/>
    </source>
</evidence>
<organism evidence="2 3">
    <name type="scientific">Peribacillus cavernae</name>
    <dbReference type="NCBI Taxonomy" id="1674310"/>
    <lineage>
        <taxon>Bacteria</taxon>
        <taxon>Bacillati</taxon>
        <taxon>Bacillota</taxon>
        <taxon>Bacilli</taxon>
        <taxon>Bacillales</taxon>
        <taxon>Bacillaceae</taxon>
        <taxon>Peribacillus</taxon>
    </lineage>
</organism>
<reference evidence="2 3" key="1">
    <citation type="submission" date="2018-12" db="EMBL/GenBank/DDBJ databases">
        <title>Bacillus chawlae sp. nov., Bacillus glennii sp. nov., and Bacillus saganii sp. nov. Isolated from the Vehicle Assembly Building at Kennedy Space Center where the Viking Spacecraft were Assembled.</title>
        <authorList>
            <person name="Seuylemezian A."/>
            <person name="Vaishampayan P."/>
        </authorList>
    </citation>
    <scope>NUCLEOTIDE SEQUENCE [LARGE SCALE GENOMIC DNA]</scope>
    <source>
        <strain evidence="2 3">L5</strain>
    </source>
</reference>
<feature type="compositionally biased region" description="Basic and acidic residues" evidence="1">
    <location>
        <begin position="41"/>
        <end position="62"/>
    </location>
</feature>
<name>A0A433HNS7_9BACI</name>